<dbReference type="Gene3D" id="3.40.50.1700">
    <property type="entry name" value="Glycoside hydrolase family 3 C-terminal domain"/>
    <property type="match status" value="1"/>
</dbReference>
<organism evidence="4 5">
    <name type="scientific">Porcincola intestinalis</name>
    <dbReference type="NCBI Taxonomy" id="2606632"/>
    <lineage>
        <taxon>Bacteria</taxon>
        <taxon>Bacillati</taxon>
        <taxon>Bacillota</taxon>
        <taxon>Clostridia</taxon>
        <taxon>Lachnospirales</taxon>
        <taxon>Lachnospiraceae</taxon>
        <taxon>Porcincola</taxon>
    </lineage>
</organism>
<dbReference type="Gene3D" id="3.20.20.300">
    <property type="entry name" value="Glycoside hydrolase, family 3, N-terminal domain"/>
    <property type="match status" value="1"/>
</dbReference>
<dbReference type="SUPFAM" id="SSF52279">
    <property type="entry name" value="Beta-D-glucan exohydrolase, C-terminal domain"/>
    <property type="match status" value="1"/>
</dbReference>
<proteinExistence type="inferred from homology"/>
<dbReference type="InterPro" id="IPR026891">
    <property type="entry name" value="Fn3-like"/>
</dbReference>
<dbReference type="Pfam" id="PF01915">
    <property type="entry name" value="Glyco_hydro_3_C"/>
    <property type="match status" value="1"/>
</dbReference>
<accession>A0A6L5X4F4</accession>
<dbReference type="SUPFAM" id="SSF51445">
    <property type="entry name" value="(Trans)glycosidases"/>
    <property type="match status" value="1"/>
</dbReference>
<dbReference type="Proteomes" id="UP000481852">
    <property type="component" value="Unassembled WGS sequence"/>
</dbReference>
<dbReference type="SMART" id="SM01217">
    <property type="entry name" value="Fn3_like"/>
    <property type="match status" value="1"/>
</dbReference>
<dbReference type="Pfam" id="PF14310">
    <property type="entry name" value="Fn3-like"/>
    <property type="match status" value="1"/>
</dbReference>
<evidence type="ECO:0000256" key="2">
    <source>
        <dbReference type="ARBA" id="ARBA00022801"/>
    </source>
</evidence>
<protein>
    <submittedName>
        <fullName evidence="4">Glycosyl hydrolase</fullName>
    </submittedName>
</protein>
<dbReference type="PANTHER" id="PTHR42715">
    <property type="entry name" value="BETA-GLUCOSIDASE"/>
    <property type="match status" value="1"/>
</dbReference>
<gene>
    <name evidence="4" type="ORF">FYJ35_09470</name>
</gene>
<dbReference type="InterPro" id="IPR013783">
    <property type="entry name" value="Ig-like_fold"/>
</dbReference>
<reference evidence="4 5" key="1">
    <citation type="submission" date="2019-08" db="EMBL/GenBank/DDBJ databases">
        <title>In-depth cultivation of the pig gut microbiome towards novel bacterial diversity and tailored functional studies.</title>
        <authorList>
            <person name="Wylensek D."/>
            <person name="Hitch T.C.A."/>
            <person name="Clavel T."/>
        </authorList>
    </citation>
    <scope>NUCLEOTIDE SEQUENCE [LARGE SCALE GENOMIC DNA]</scope>
    <source>
        <strain evidence="4 5">Oil+RF-744-WCA-WT-11</strain>
    </source>
</reference>
<dbReference type="PANTHER" id="PTHR42715:SF3">
    <property type="entry name" value="BETA-GLUCOSIDASE B-RELATED"/>
    <property type="match status" value="1"/>
</dbReference>
<feature type="domain" description="Fibronectin type III-like" evidence="3">
    <location>
        <begin position="613"/>
        <end position="679"/>
    </location>
</feature>
<comment type="caution">
    <text evidence="4">The sequence shown here is derived from an EMBL/GenBank/DDBJ whole genome shotgun (WGS) entry which is preliminary data.</text>
</comment>
<dbReference type="EMBL" id="VULZ01000010">
    <property type="protein sequence ID" value="MSS15259.1"/>
    <property type="molecule type" value="Genomic_DNA"/>
</dbReference>
<dbReference type="InterPro" id="IPR050288">
    <property type="entry name" value="Cellulose_deg_GH3"/>
</dbReference>
<evidence type="ECO:0000259" key="3">
    <source>
        <dbReference type="SMART" id="SM01217"/>
    </source>
</evidence>
<keyword evidence="2 4" id="KW-0378">Hydrolase</keyword>
<dbReference type="InterPro" id="IPR017853">
    <property type="entry name" value="GH"/>
</dbReference>
<evidence type="ECO:0000313" key="5">
    <source>
        <dbReference type="Proteomes" id="UP000481852"/>
    </source>
</evidence>
<dbReference type="Gene3D" id="2.60.40.10">
    <property type="entry name" value="Immunoglobulins"/>
    <property type="match status" value="1"/>
</dbReference>
<comment type="similarity">
    <text evidence="1">Belongs to the glycosyl hydrolase 3 family.</text>
</comment>
<dbReference type="InterPro" id="IPR036962">
    <property type="entry name" value="Glyco_hydro_3_N_sf"/>
</dbReference>
<dbReference type="PRINTS" id="PR00133">
    <property type="entry name" value="GLHYDRLASE3"/>
</dbReference>
<evidence type="ECO:0000313" key="4">
    <source>
        <dbReference type="EMBL" id="MSS15259.1"/>
    </source>
</evidence>
<keyword evidence="5" id="KW-1185">Reference proteome</keyword>
<dbReference type="InterPro" id="IPR002772">
    <property type="entry name" value="Glyco_hydro_3_C"/>
</dbReference>
<sequence length="690" mass="76519">MTPEWIVQNMSLEEKVRLMSGRADRSRIHGALKGTLSEHYNEKPYAAGGNDRLHVPEIRFCDGPRGVVCGRGKATCFPVPMVRAAGFNPDLEEKIGTAIAQEAQQFGANFFGGICINFLYHPGWGRAQETYGEDDFLLGEMGGAMVRGVQSVGVIACLKHFAFNQMENQRFRVNVRCDSLRTEREVFLRHFEKCIRRDHAGAVMSAYNAYNGVMCGHNRYLLHDVLKEEWGFQGFLISDFTWGVKGTVAAALAGQTVEMADTKYFGEKLVEAVRRGLVPEAVIDNAALRIVRTMKSFEKISMESEKRKRLKKREVRELALQSAEEGIVLLKNERNVLPFSKRRLHTIAVFGELAEEGNQGDRGSARVYPEHVVSPLEGLMKLVNGTTDVIYYRGHNIAHAKRLADEADCVIVIAGLTYLDEGEALSKDQFTAERGTSVGGDREGRLRLHDGDEKLLNEIGKVNPNTAVVMISGSAVIPGKWISQVPALLWAGYGGQEGGTAIARVLFGEAEPGGRLPYTIPQREEDLPALDFEASEVTYQYYSGYRKLAHDGIRAMYPFGYGLSYTSFALSDVSVRRETPSDVKAAGETEWNGNPFFAVFCHISNTGKRSGSAVVQVYVESAKCPVPTLKGFLKVKLEAGAGRDIRIPVSCDDLKYFDEEEHAFRLEQGNFTIHVGFSAEQIVWSGKVTR</sequence>
<evidence type="ECO:0000256" key="1">
    <source>
        <dbReference type="ARBA" id="ARBA00005336"/>
    </source>
</evidence>
<name>A0A6L5X4F4_9FIRM</name>
<dbReference type="RefSeq" id="WP_154525932.1">
    <property type="nucleotide sequence ID" value="NZ_VULZ01000010.1"/>
</dbReference>
<dbReference type="Pfam" id="PF00933">
    <property type="entry name" value="Glyco_hydro_3"/>
    <property type="match status" value="1"/>
</dbReference>
<dbReference type="InterPro" id="IPR036881">
    <property type="entry name" value="Glyco_hydro_3_C_sf"/>
</dbReference>
<dbReference type="InterPro" id="IPR001764">
    <property type="entry name" value="Glyco_hydro_3_N"/>
</dbReference>
<dbReference type="GO" id="GO:0008422">
    <property type="term" value="F:beta-glucosidase activity"/>
    <property type="evidence" value="ECO:0007669"/>
    <property type="project" value="TreeGrafter"/>
</dbReference>
<dbReference type="AlphaFoldDB" id="A0A6L5X4F4"/>
<dbReference type="GO" id="GO:0009251">
    <property type="term" value="P:glucan catabolic process"/>
    <property type="evidence" value="ECO:0007669"/>
    <property type="project" value="TreeGrafter"/>
</dbReference>